<feature type="transmembrane region" description="Helical" evidence="1">
    <location>
        <begin position="398"/>
        <end position="419"/>
    </location>
</feature>
<feature type="transmembrane region" description="Helical" evidence="1">
    <location>
        <begin position="146"/>
        <end position="170"/>
    </location>
</feature>
<feature type="transmembrane region" description="Helical" evidence="1">
    <location>
        <begin position="182"/>
        <end position="202"/>
    </location>
</feature>
<comment type="caution">
    <text evidence="2">The sequence shown here is derived from an EMBL/GenBank/DDBJ whole genome shotgun (WGS) entry which is preliminary data.</text>
</comment>
<keyword evidence="3" id="KW-1185">Reference proteome</keyword>
<feature type="transmembrane region" description="Helical" evidence="1">
    <location>
        <begin position="276"/>
        <end position="297"/>
    </location>
</feature>
<evidence type="ECO:0000313" key="2">
    <source>
        <dbReference type="EMBL" id="MCQ1531361.1"/>
    </source>
</evidence>
<protein>
    <submittedName>
        <fullName evidence="2">Uncharacterized protein</fullName>
    </submittedName>
</protein>
<reference evidence="2 3" key="1">
    <citation type="submission" date="2021-10" db="EMBL/GenBank/DDBJ databases">
        <title>Lutispora strain m25 sp. nov., a thermophilic, non-spore-forming bacterium isolated from a lab-scale methanogenic bioreactor digesting anaerobic sludge.</title>
        <authorList>
            <person name="El Houari A."/>
            <person name="Mcdonald J."/>
        </authorList>
    </citation>
    <scope>NUCLEOTIDE SEQUENCE [LARGE SCALE GENOMIC DNA]</scope>
    <source>
        <strain evidence="3">m25</strain>
    </source>
</reference>
<keyword evidence="1" id="KW-1133">Transmembrane helix</keyword>
<feature type="transmembrane region" description="Helical" evidence="1">
    <location>
        <begin position="222"/>
        <end position="240"/>
    </location>
</feature>
<feature type="transmembrane region" description="Helical" evidence="1">
    <location>
        <begin position="360"/>
        <end position="386"/>
    </location>
</feature>
<feature type="transmembrane region" description="Helical" evidence="1">
    <location>
        <begin position="101"/>
        <end position="134"/>
    </location>
</feature>
<organism evidence="2 3">
    <name type="scientific">Lutispora saccharofermentans</name>
    <dbReference type="NCBI Taxonomy" id="3024236"/>
    <lineage>
        <taxon>Bacteria</taxon>
        <taxon>Bacillati</taxon>
        <taxon>Bacillota</taxon>
        <taxon>Clostridia</taxon>
        <taxon>Lutisporales</taxon>
        <taxon>Lutisporaceae</taxon>
        <taxon>Lutispora</taxon>
    </lineage>
</organism>
<feature type="transmembrane region" description="Helical" evidence="1">
    <location>
        <begin position="246"/>
        <end position="264"/>
    </location>
</feature>
<dbReference type="Proteomes" id="UP001651880">
    <property type="component" value="Unassembled WGS sequence"/>
</dbReference>
<dbReference type="RefSeq" id="WP_255228891.1">
    <property type="nucleotide sequence ID" value="NZ_JAJEKE010000021.1"/>
</dbReference>
<keyword evidence="1" id="KW-0812">Transmembrane</keyword>
<feature type="transmembrane region" description="Helical" evidence="1">
    <location>
        <begin position="309"/>
        <end position="330"/>
    </location>
</feature>
<name>A0ABT1NN50_9FIRM</name>
<evidence type="ECO:0000313" key="3">
    <source>
        <dbReference type="Proteomes" id="UP001651880"/>
    </source>
</evidence>
<keyword evidence="1" id="KW-0472">Membrane</keyword>
<accession>A0ABT1NN50</accession>
<evidence type="ECO:0000256" key="1">
    <source>
        <dbReference type="SAM" id="Phobius"/>
    </source>
</evidence>
<feature type="transmembrane region" description="Helical" evidence="1">
    <location>
        <begin position="337"/>
        <end position="354"/>
    </location>
</feature>
<feature type="transmembrane region" description="Helical" evidence="1">
    <location>
        <begin position="60"/>
        <end position="81"/>
    </location>
</feature>
<sequence>MTETFLVLFIVLGIVAAASFVFKNDEAKLAPIIFAAAAAGALAAGMGLRIRELVEGPFAYLDSVLAVMAGMLFVMILMYNGTFELLFENIIIKKRSAFLQALLLILLVALPGIFTGTAAACVFTTGTMVGIYLIKKGVEKYRAVQFVSVGALFGLLLPPICLPAMITVVSRSGSFPASFEGYTIPLLIIVLPALLVYSGMSAKWIGELEAEPATLNSMPSRCIIPIAVVAVLLFNHNFLFKLMPFLGYPLIFFIGTILAVLLPAKKANVIESSGKAVGLIAPVIAVAFTVASALEILTLTGVTGKLATIWYTVNPAVFTAVSMAIVVLCGVFFGGPFAAIAAVISSYVIGAIAYEGNEMLLTALSAALCTAIFMPIRGGLIASTAAAIGADSIDVKKIISGAAFPVALILIIGVIYALAYKNLVFLIV</sequence>
<feature type="transmembrane region" description="Helical" evidence="1">
    <location>
        <begin position="29"/>
        <end position="48"/>
    </location>
</feature>
<dbReference type="EMBL" id="JAJEKE010000021">
    <property type="protein sequence ID" value="MCQ1531361.1"/>
    <property type="molecule type" value="Genomic_DNA"/>
</dbReference>
<proteinExistence type="predicted"/>
<gene>
    <name evidence="2" type="ORF">LJD61_17710</name>
</gene>